<feature type="compositionally biased region" description="Basic and acidic residues" evidence="4">
    <location>
        <begin position="147"/>
        <end position="157"/>
    </location>
</feature>
<evidence type="ECO:0000259" key="5">
    <source>
        <dbReference type="PROSITE" id="PS50956"/>
    </source>
</evidence>
<dbReference type="Pfam" id="PF01037">
    <property type="entry name" value="AsnC_trans_reg"/>
    <property type="match status" value="1"/>
</dbReference>
<dbReference type="CDD" id="cd00090">
    <property type="entry name" value="HTH_ARSR"/>
    <property type="match status" value="1"/>
</dbReference>
<dbReference type="InterPro" id="IPR019888">
    <property type="entry name" value="Tscrpt_reg_AsnC-like"/>
</dbReference>
<dbReference type="PANTHER" id="PTHR30154">
    <property type="entry name" value="LEUCINE-RESPONSIVE REGULATORY PROTEIN"/>
    <property type="match status" value="1"/>
</dbReference>
<dbReference type="InterPro" id="IPR036388">
    <property type="entry name" value="WH-like_DNA-bd_sf"/>
</dbReference>
<evidence type="ECO:0000313" key="6">
    <source>
        <dbReference type="EMBL" id="NYE71857.1"/>
    </source>
</evidence>
<organism evidence="6 7">
    <name type="scientific">Microlunatus parietis</name>
    <dbReference type="NCBI Taxonomy" id="682979"/>
    <lineage>
        <taxon>Bacteria</taxon>
        <taxon>Bacillati</taxon>
        <taxon>Actinomycetota</taxon>
        <taxon>Actinomycetes</taxon>
        <taxon>Propionibacteriales</taxon>
        <taxon>Propionibacteriaceae</taxon>
        <taxon>Microlunatus</taxon>
    </lineage>
</organism>
<keyword evidence="3" id="KW-0804">Transcription</keyword>
<dbReference type="InterPro" id="IPR011991">
    <property type="entry name" value="ArsR-like_HTH"/>
</dbReference>
<comment type="caution">
    <text evidence="6">The sequence shown here is derived from an EMBL/GenBank/DDBJ whole genome shotgun (WGS) entry which is preliminary data.</text>
</comment>
<dbReference type="InterPro" id="IPR036390">
    <property type="entry name" value="WH_DNA-bd_sf"/>
</dbReference>
<dbReference type="Gene3D" id="1.10.10.10">
    <property type="entry name" value="Winged helix-like DNA-binding domain superfamily/Winged helix DNA-binding domain"/>
    <property type="match status" value="1"/>
</dbReference>
<dbReference type="RefSeq" id="WP_179752295.1">
    <property type="nucleotide sequence ID" value="NZ_JACCBU010000001.1"/>
</dbReference>
<keyword evidence="7" id="KW-1185">Reference proteome</keyword>
<dbReference type="GO" id="GO:0043200">
    <property type="term" value="P:response to amino acid"/>
    <property type="evidence" value="ECO:0007669"/>
    <property type="project" value="TreeGrafter"/>
</dbReference>
<proteinExistence type="predicted"/>
<dbReference type="PANTHER" id="PTHR30154:SF53">
    <property type="entry name" value="HTH-TYPE TRANSCRIPTIONAL REGULATOR LRPC"/>
    <property type="match status" value="1"/>
</dbReference>
<evidence type="ECO:0000256" key="1">
    <source>
        <dbReference type="ARBA" id="ARBA00023015"/>
    </source>
</evidence>
<evidence type="ECO:0000256" key="4">
    <source>
        <dbReference type="SAM" id="MobiDB-lite"/>
    </source>
</evidence>
<dbReference type="PRINTS" id="PR00033">
    <property type="entry name" value="HTHASNC"/>
</dbReference>
<dbReference type="GO" id="GO:0005829">
    <property type="term" value="C:cytosol"/>
    <property type="evidence" value="ECO:0007669"/>
    <property type="project" value="TreeGrafter"/>
</dbReference>
<dbReference type="InterPro" id="IPR000485">
    <property type="entry name" value="AsnC-type_HTH_dom"/>
</dbReference>
<dbReference type="SUPFAM" id="SSF54909">
    <property type="entry name" value="Dimeric alpha+beta barrel"/>
    <property type="match status" value="1"/>
</dbReference>
<feature type="domain" description="HTH asnC-type" evidence="5">
    <location>
        <begin position="9"/>
        <end position="70"/>
    </location>
</feature>
<dbReference type="InterPro" id="IPR011008">
    <property type="entry name" value="Dimeric_a/b-barrel"/>
</dbReference>
<reference evidence="6 7" key="1">
    <citation type="submission" date="2020-07" db="EMBL/GenBank/DDBJ databases">
        <title>Sequencing the genomes of 1000 actinobacteria strains.</title>
        <authorList>
            <person name="Klenk H.-P."/>
        </authorList>
    </citation>
    <scope>NUCLEOTIDE SEQUENCE [LARGE SCALE GENOMIC DNA]</scope>
    <source>
        <strain evidence="6 7">DSM 22083</strain>
    </source>
</reference>
<dbReference type="GO" id="GO:0043565">
    <property type="term" value="F:sequence-specific DNA binding"/>
    <property type="evidence" value="ECO:0007669"/>
    <property type="project" value="InterPro"/>
</dbReference>
<dbReference type="SMART" id="SM00344">
    <property type="entry name" value="HTH_ASNC"/>
    <property type="match status" value="1"/>
</dbReference>
<dbReference type="PROSITE" id="PS50956">
    <property type="entry name" value="HTH_ASNC_2"/>
    <property type="match status" value="1"/>
</dbReference>
<accession>A0A7Y9I7Y3</accession>
<dbReference type="Gene3D" id="3.30.70.920">
    <property type="match status" value="1"/>
</dbReference>
<evidence type="ECO:0000256" key="3">
    <source>
        <dbReference type="ARBA" id="ARBA00023163"/>
    </source>
</evidence>
<protein>
    <submittedName>
        <fullName evidence="6">Lrp/AsnC family leucine-responsive transcriptional regulator</fullName>
    </submittedName>
</protein>
<dbReference type="SUPFAM" id="SSF46785">
    <property type="entry name" value="Winged helix' DNA-binding domain"/>
    <property type="match status" value="1"/>
</dbReference>
<dbReference type="InterPro" id="IPR019887">
    <property type="entry name" value="Tscrpt_reg_AsnC/Lrp_C"/>
</dbReference>
<evidence type="ECO:0000313" key="7">
    <source>
        <dbReference type="Proteomes" id="UP000569914"/>
    </source>
</evidence>
<keyword evidence="1" id="KW-0805">Transcription regulation</keyword>
<name>A0A7Y9I7Y3_9ACTN</name>
<dbReference type="FunFam" id="1.10.10.10:FF:000186">
    <property type="entry name" value="AsnC family transcriptional regulator"/>
    <property type="match status" value="1"/>
</dbReference>
<evidence type="ECO:0000256" key="2">
    <source>
        <dbReference type="ARBA" id="ARBA00023125"/>
    </source>
</evidence>
<dbReference type="AlphaFoldDB" id="A0A7Y9I7Y3"/>
<feature type="region of interest" description="Disordered" evidence="4">
    <location>
        <begin position="146"/>
        <end position="166"/>
    </location>
</feature>
<keyword evidence="2" id="KW-0238">DNA-binding</keyword>
<sequence length="166" mass="18526">MKTFQSTEMDETDWRILGELQADGRLSYKELGRRVHLSAPAIAERVRRLETAGVIAGYGAKVDPAKAGQPLLAFLQLRCRPADCLLRTTSAEDYPEVVEVHKLSGEHCTMLKVRASSLGDLEGLIEKLGAHGEMRTHIVLSTQYEGRPVERRDDERPITTAEGWAR</sequence>
<dbReference type="Proteomes" id="UP000569914">
    <property type="component" value="Unassembled WGS sequence"/>
</dbReference>
<gene>
    <name evidence="6" type="ORF">BKA15_003186</name>
</gene>
<dbReference type="EMBL" id="JACCBU010000001">
    <property type="protein sequence ID" value="NYE71857.1"/>
    <property type="molecule type" value="Genomic_DNA"/>
</dbReference>
<dbReference type="Pfam" id="PF13404">
    <property type="entry name" value="HTH_AsnC-type"/>
    <property type="match status" value="1"/>
</dbReference>